<organism evidence="1 2">
    <name type="scientific">Gossypium arboreum</name>
    <name type="common">Tree cotton</name>
    <name type="synonym">Gossypium nanking</name>
    <dbReference type="NCBI Taxonomy" id="29729"/>
    <lineage>
        <taxon>Eukaryota</taxon>
        <taxon>Viridiplantae</taxon>
        <taxon>Streptophyta</taxon>
        <taxon>Embryophyta</taxon>
        <taxon>Tracheophyta</taxon>
        <taxon>Spermatophyta</taxon>
        <taxon>Magnoliopsida</taxon>
        <taxon>eudicotyledons</taxon>
        <taxon>Gunneridae</taxon>
        <taxon>Pentapetalae</taxon>
        <taxon>rosids</taxon>
        <taxon>malvids</taxon>
        <taxon>Malvales</taxon>
        <taxon>Malvaceae</taxon>
        <taxon>Malvoideae</taxon>
        <taxon>Gossypium</taxon>
    </lineage>
</organism>
<reference evidence="1 2" key="1">
    <citation type="submission" date="2023-03" db="EMBL/GenBank/DDBJ databases">
        <title>WGS of Gossypium arboreum.</title>
        <authorList>
            <person name="Yu D."/>
        </authorList>
    </citation>
    <scope>NUCLEOTIDE SEQUENCE [LARGE SCALE GENOMIC DNA]</scope>
    <source>
        <tissue evidence="1">Leaf</tissue>
    </source>
</reference>
<sequence length="54" mass="6323">MTIEEDVLEHIRDAKTPKEAWDTLESLFFKKNDTKLQLFMGAFLLMVQCDMTIS</sequence>
<evidence type="ECO:0000313" key="2">
    <source>
        <dbReference type="Proteomes" id="UP001358586"/>
    </source>
</evidence>
<comment type="caution">
    <text evidence="1">The sequence shown here is derived from an EMBL/GenBank/DDBJ whole genome shotgun (WGS) entry which is preliminary data.</text>
</comment>
<dbReference type="Proteomes" id="UP001358586">
    <property type="component" value="Chromosome 6"/>
</dbReference>
<keyword evidence="2" id="KW-1185">Reference proteome</keyword>
<accession>A0ABR0PHW6</accession>
<evidence type="ECO:0000313" key="1">
    <source>
        <dbReference type="EMBL" id="KAK5824011.1"/>
    </source>
</evidence>
<name>A0ABR0PHW6_GOSAR</name>
<gene>
    <name evidence="1" type="ORF">PVK06_018774</name>
</gene>
<protein>
    <submittedName>
        <fullName evidence="1">Uncharacterized protein</fullName>
    </submittedName>
</protein>
<dbReference type="EMBL" id="JARKNE010000006">
    <property type="protein sequence ID" value="KAK5824011.1"/>
    <property type="molecule type" value="Genomic_DNA"/>
</dbReference>
<proteinExistence type="predicted"/>